<sequence length="180" mass="18754">MRDLRTGEGRLLPYGGCLASALRRLPSYRGVALRGGDAGVAEPAVGTLLHDPAPVSALAGTSALPAGAPVRYAIWSVTGRKVRQLLDRPGGSPEPYEEIVFVPGTGFRVLGVRTMPAGPSVVLLRELPGNATAYMDGSEELSGLDHKAATHLEEALAKGFRAGDGTRWPDRCSGPVGQDG</sequence>
<gene>
    <name evidence="1" type="ORF">SHKM778_18450</name>
</gene>
<reference evidence="1" key="1">
    <citation type="submission" date="2024-06" db="EMBL/GenBank/DDBJ databases">
        <authorList>
            <consortium name="consrtm"/>
            <person name="Uemura M."/>
            <person name="Terahara T."/>
        </authorList>
    </citation>
    <scope>NUCLEOTIDE SEQUENCE</scope>
    <source>
        <strain evidence="1">KM77-8</strain>
    </source>
</reference>
<organism evidence="1">
    <name type="scientific">Streptomyces haneummycinicus</name>
    <dbReference type="NCBI Taxonomy" id="3074435"/>
    <lineage>
        <taxon>Bacteria</taxon>
        <taxon>Bacillati</taxon>
        <taxon>Actinomycetota</taxon>
        <taxon>Actinomycetes</taxon>
        <taxon>Kitasatosporales</taxon>
        <taxon>Streptomycetaceae</taxon>
        <taxon>Streptomyces</taxon>
    </lineage>
</organism>
<dbReference type="Gene3D" id="3.90.176.10">
    <property type="entry name" value="Toxin ADP-ribosyltransferase, Chain A, domain 1"/>
    <property type="match status" value="1"/>
</dbReference>
<dbReference type="AlphaFoldDB" id="A0AAT9HDH5"/>
<dbReference type="EMBL" id="AP035768">
    <property type="protein sequence ID" value="BFO15457.1"/>
    <property type="molecule type" value="Genomic_DNA"/>
</dbReference>
<accession>A0AAT9HDH5</accession>
<reference evidence="1" key="2">
    <citation type="submission" date="2024-07" db="EMBL/GenBank/DDBJ databases">
        <title>Streptomyces haneummycinica sp. nov., a new antibiotic-producing actinobacterium isolated from marine sediment.</title>
        <authorList>
            <person name="Uemura M."/>
            <person name="Hamada M."/>
            <person name="Hirano S."/>
            <person name="Kobayashi K."/>
            <person name="Ohshiro T."/>
            <person name="Kobayashi T."/>
            <person name="Terahara T."/>
        </authorList>
    </citation>
    <scope>NUCLEOTIDE SEQUENCE</scope>
    <source>
        <strain evidence="1">KM77-8</strain>
    </source>
</reference>
<evidence type="ECO:0000313" key="1">
    <source>
        <dbReference type="EMBL" id="BFO15457.1"/>
    </source>
</evidence>
<evidence type="ECO:0008006" key="2">
    <source>
        <dbReference type="Google" id="ProtNLM"/>
    </source>
</evidence>
<name>A0AAT9HDH5_9ACTN</name>
<protein>
    <recommendedName>
        <fullName evidence="2">NAD(+)--protein-arginine ADP-ribosyltransferase</fullName>
    </recommendedName>
</protein>
<proteinExistence type="predicted"/>